<feature type="region of interest" description="Disordered" evidence="1">
    <location>
        <begin position="54"/>
        <end position="85"/>
    </location>
</feature>
<dbReference type="PANTHER" id="PTHR31694">
    <property type="entry name" value="DESICCATION-LIKE PROTEIN"/>
    <property type="match status" value="1"/>
</dbReference>
<reference evidence="2" key="2">
    <citation type="submission" date="2020-09" db="EMBL/GenBank/DDBJ databases">
        <authorList>
            <person name="Sun Q."/>
            <person name="Zhou Y."/>
        </authorList>
    </citation>
    <scope>NUCLEOTIDE SEQUENCE</scope>
    <source>
        <strain evidence="2">CGMCC 1.15330</strain>
    </source>
</reference>
<evidence type="ECO:0000313" key="3">
    <source>
        <dbReference type="Proteomes" id="UP000623067"/>
    </source>
</evidence>
<reference evidence="2" key="1">
    <citation type="journal article" date="2014" name="Int. J. Syst. Evol. Microbiol.">
        <title>Complete genome sequence of Corynebacterium casei LMG S-19264T (=DSM 44701T), isolated from a smear-ripened cheese.</title>
        <authorList>
            <consortium name="US DOE Joint Genome Institute (JGI-PGF)"/>
            <person name="Walter F."/>
            <person name="Albersmeier A."/>
            <person name="Kalinowski J."/>
            <person name="Ruckert C."/>
        </authorList>
    </citation>
    <scope>NUCLEOTIDE SEQUENCE</scope>
    <source>
        <strain evidence="2">CGMCC 1.15330</strain>
    </source>
</reference>
<evidence type="ECO:0000256" key="1">
    <source>
        <dbReference type="SAM" id="MobiDB-lite"/>
    </source>
</evidence>
<dbReference type="EMBL" id="BMIH01000004">
    <property type="protein sequence ID" value="GGB38810.1"/>
    <property type="molecule type" value="Genomic_DNA"/>
</dbReference>
<dbReference type="InterPro" id="IPR052965">
    <property type="entry name" value="Pigment-catalase-like"/>
</dbReference>
<dbReference type="PANTHER" id="PTHR31694:SF26">
    <property type="entry name" value="OS05G0151100 PROTEIN"/>
    <property type="match status" value="1"/>
</dbReference>
<feature type="compositionally biased region" description="Pro residues" evidence="1">
    <location>
        <begin position="64"/>
        <end position="82"/>
    </location>
</feature>
<evidence type="ECO:0000313" key="2">
    <source>
        <dbReference type="EMBL" id="GGB38810.1"/>
    </source>
</evidence>
<gene>
    <name evidence="2" type="ORF">GCM10011380_30310</name>
</gene>
<comment type="caution">
    <text evidence="2">The sequence shown here is derived from an EMBL/GenBank/DDBJ whole genome shotgun (WGS) entry which is preliminary data.</text>
</comment>
<protein>
    <recommendedName>
        <fullName evidence="4">Ferritin-like domain-containing protein</fullName>
    </recommendedName>
</protein>
<proteinExistence type="predicted"/>
<dbReference type="RefSeq" id="WP_188659614.1">
    <property type="nucleotide sequence ID" value="NZ_BMIH01000004.1"/>
</dbReference>
<dbReference type="Proteomes" id="UP000623067">
    <property type="component" value="Unassembled WGS sequence"/>
</dbReference>
<evidence type="ECO:0008006" key="4">
    <source>
        <dbReference type="Google" id="ProtNLM"/>
    </source>
</evidence>
<sequence length="350" mass="36738">MTDMIDTTGTADTTDADATIHPLRAAADRRRFLRLCGQGGAIAGGAMLLDACGGGDDDSTASPSPTPTPTASPTAPPVPTPVPTYTATDADRLNFLLQVDYLFAALMLRGVLDQSLPASLTGGAGAQGSVTGGRALSFQDQILAELLRETAYDLVTQITALRGLIGSAVTAQPAITIAGTVDGPFTKLAPTTVVKAGDAFDPYASEELFLMQATAIGAITVTAYHDVARQMSNRDLMAKVSALMAARSYQDGMLRYYLYWRGALNNSLYDTIFKLSDARDAYDGNRDYDKGVGNQYGADILPGDANQGVFRRTPEQVLNILYISKTPVAAGGFFPAGVNGLIKTSGSSQT</sequence>
<keyword evidence="3" id="KW-1185">Reference proteome</keyword>
<accession>A0A916WY53</accession>
<organism evidence="2 3">
    <name type="scientific">Sphingomonas metalli</name>
    <dbReference type="NCBI Taxonomy" id="1779358"/>
    <lineage>
        <taxon>Bacteria</taxon>
        <taxon>Pseudomonadati</taxon>
        <taxon>Pseudomonadota</taxon>
        <taxon>Alphaproteobacteria</taxon>
        <taxon>Sphingomonadales</taxon>
        <taxon>Sphingomonadaceae</taxon>
        <taxon>Sphingomonas</taxon>
    </lineage>
</organism>
<dbReference type="Pfam" id="PF13668">
    <property type="entry name" value="Ferritin_2"/>
    <property type="match status" value="1"/>
</dbReference>
<dbReference type="AlphaFoldDB" id="A0A916WY53"/>
<name>A0A916WY53_9SPHN</name>